<protein>
    <submittedName>
        <fullName evidence="13">LRR receptor-like kinase</fullName>
    </submittedName>
</protein>
<dbReference type="InterPro" id="IPR003591">
    <property type="entry name" value="Leu-rich_rpt_typical-subtyp"/>
</dbReference>
<feature type="domain" description="Leucine-rich repeat-containing N-terminal plant-type" evidence="12">
    <location>
        <begin position="6"/>
        <end position="45"/>
    </location>
</feature>
<comment type="subcellular location">
    <subcellularLocation>
        <location evidence="1">Cell membrane</location>
        <topology evidence="1">Single-pass type I membrane protein</topology>
    </subcellularLocation>
</comment>
<dbReference type="EnsemblPlants" id="KEH17414">
    <property type="protein sequence ID" value="KEH17414"/>
    <property type="gene ID" value="MTR_0017s0240"/>
</dbReference>
<evidence type="ECO:0000256" key="11">
    <source>
        <dbReference type="ARBA" id="ARBA00023180"/>
    </source>
</evidence>
<dbReference type="InterPro" id="IPR032675">
    <property type="entry name" value="LRR_dom_sf"/>
</dbReference>
<keyword evidence="15" id="KW-1185">Reference proteome</keyword>
<dbReference type="SMART" id="SM00369">
    <property type="entry name" value="LRR_TYP"/>
    <property type="match status" value="4"/>
</dbReference>
<dbReference type="Proteomes" id="UP000002051">
    <property type="component" value="Unassembled WGS sequence"/>
</dbReference>
<keyword evidence="7" id="KW-0677">Repeat</keyword>
<evidence type="ECO:0000256" key="10">
    <source>
        <dbReference type="ARBA" id="ARBA00023170"/>
    </source>
</evidence>
<dbReference type="InterPro" id="IPR013210">
    <property type="entry name" value="LRR_N_plant-typ"/>
</dbReference>
<keyword evidence="11" id="KW-0325">Glycoprotein</keyword>
<dbReference type="GO" id="GO:0005886">
    <property type="term" value="C:plasma membrane"/>
    <property type="evidence" value="ECO:0007669"/>
    <property type="project" value="UniProtKB-SubCell"/>
</dbReference>
<dbReference type="PANTHER" id="PTHR48063">
    <property type="entry name" value="LRR RECEPTOR-LIKE KINASE"/>
    <property type="match status" value="1"/>
</dbReference>
<dbReference type="SUPFAM" id="SSF52058">
    <property type="entry name" value="L domain-like"/>
    <property type="match status" value="1"/>
</dbReference>
<name>G7ZXQ8_MEDTR</name>
<evidence type="ECO:0000256" key="8">
    <source>
        <dbReference type="ARBA" id="ARBA00022989"/>
    </source>
</evidence>
<dbReference type="PRINTS" id="PR00019">
    <property type="entry name" value="LEURICHRPT"/>
</dbReference>
<organism evidence="13 15">
    <name type="scientific">Medicago truncatula</name>
    <name type="common">Barrel medic</name>
    <name type="synonym">Medicago tribuloides</name>
    <dbReference type="NCBI Taxonomy" id="3880"/>
    <lineage>
        <taxon>Eukaryota</taxon>
        <taxon>Viridiplantae</taxon>
        <taxon>Streptophyta</taxon>
        <taxon>Embryophyta</taxon>
        <taxon>Tracheophyta</taxon>
        <taxon>Spermatophyta</taxon>
        <taxon>Magnoliopsida</taxon>
        <taxon>eudicotyledons</taxon>
        <taxon>Gunneridae</taxon>
        <taxon>Pentapetalae</taxon>
        <taxon>rosids</taxon>
        <taxon>fabids</taxon>
        <taxon>Fabales</taxon>
        <taxon>Fabaceae</taxon>
        <taxon>Papilionoideae</taxon>
        <taxon>50 kb inversion clade</taxon>
        <taxon>NPAAA clade</taxon>
        <taxon>Hologalegina</taxon>
        <taxon>IRL clade</taxon>
        <taxon>Trifolieae</taxon>
        <taxon>Medicago</taxon>
    </lineage>
</organism>
<keyword evidence="4" id="KW-0433">Leucine-rich repeat</keyword>
<keyword evidence="13" id="KW-0418">Kinase</keyword>
<dbReference type="PANTHER" id="PTHR48063:SF101">
    <property type="entry name" value="LRR RECEPTOR-LIKE SERINE_THREONINE-PROTEIN KINASE FLS2"/>
    <property type="match status" value="1"/>
</dbReference>
<dbReference type="InterPro" id="IPR001611">
    <property type="entry name" value="Leu-rich_rpt"/>
</dbReference>
<gene>
    <name evidence="13" type="ORF">MTR_0017s0240</name>
</gene>
<evidence type="ECO:0000256" key="4">
    <source>
        <dbReference type="ARBA" id="ARBA00022614"/>
    </source>
</evidence>
<evidence type="ECO:0000313" key="15">
    <source>
        <dbReference type="Proteomes" id="UP000002051"/>
    </source>
</evidence>
<dbReference type="Gene3D" id="3.80.10.10">
    <property type="entry name" value="Ribonuclease Inhibitor"/>
    <property type="match status" value="3"/>
</dbReference>
<dbReference type="PaxDb" id="3880-AES83996"/>
<sequence length="384" mass="42699">MKCKERERRALLTFKQGLQDDYGMLSTWKGGQNEDCCKWKGVQCNIETGYVQSLDLHGSETRHLSGEINPSITELQNLTYLDLSYLNTSSQISKFIGSFSKLRHLDLSNGHYDGKSLFLSSNSNLRINNQIVWLTNLSSLRILDLSGVQILNDSSQQTLQFLMKFPMSSLSVLDLSENQLESWIFNWVFNYSSNLQQLDLSDNLLRGPIPDDFGNIMHSLVSLDLSWNSLEGKIPKSVGNICTLETFRASGNRLSGDIDLFTSSNYSHYFGPLPDLSILSSLRQLYLADNKLIGEIHTSIGSLMELQTLSLSRNSFEGVVSESHFTNLSKLVALDLSYNPLTVKLSDDCEGEKNTREGGGGGGGLNCVFFFSKNSSSDNTSEAG</sequence>
<dbReference type="GO" id="GO:0016301">
    <property type="term" value="F:kinase activity"/>
    <property type="evidence" value="ECO:0007669"/>
    <property type="project" value="UniProtKB-KW"/>
</dbReference>
<reference evidence="13 15" key="1">
    <citation type="journal article" date="2011" name="Nature">
        <title>The Medicago genome provides insight into the evolution of rhizobial symbioses.</title>
        <authorList>
            <person name="Young N.D."/>
            <person name="Debelle F."/>
            <person name="Oldroyd G.E."/>
            <person name="Geurts R."/>
            <person name="Cannon S.B."/>
            <person name="Udvardi M.K."/>
            <person name="Benedito V.A."/>
            <person name="Mayer K.F."/>
            <person name="Gouzy J."/>
            <person name="Schoof H."/>
            <person name="Van de Peer Y."/>
            <person name="Proost S."/>
            <person name="Cook D.R."/>
            <person name="Meyers B.C."/>
            <person name="Spannagl M."/>
            <person name="Cheung F."/>
            <person name="De Mita S."/>
            <person name="Krishnakumar V."/>
            <person name="Gundlach H."/>
            <person name="Zhou S."/>
            <person name="Mudge J."/>
            <person name="Bharti A.K."/>
            <person name="Murray J.D."/>
            <person name="Naoumkina M.A."/>
            <person name="Rosen B."/>
            <person name="Silverstein K.A."/>
            <person name="Tang H."/>
            <person name="Rombauts S."/>
            <person name="Zhao P.X."/>
            <person name="Zhou P."/>
            <person name="Barbe V."/>
            <person name="Bardou P."/>
            <person name="Bechner M."/>
            <person name="Bellec A."/>
            <person name="Berger A."/>
            <person name="Berges H."/>
            <person name="Bidwell S."/>
            <person name="Bisseling T."/>
            <person name="Choisne N."/>
            <person name="Couloux A."/>
            <person name="Denny R."/>
            <person name="Deshpande S."/>
            <person name="Dai X."/>
            <person name="Doyle J.J."/>
            <person name="Dudez A.M."/>
            <person name="Farmer A.D."/>
            <person name="Fouteau S."/>
            <person name="Franken C."/>
            <person name="Gibelin C."/>
            <person name="Gish J."/>
            <person name="Goldstein S."/>
            <person name="Gonzalez A.J."/>
            <person name="Green P.J."/>
            <person name="Hallab A."/>
            <person name="Hartog M."/>
            <person name="Hua A."/>
            <person name="Humphray S.J."/>
            <person name="Jeong D.H."/>
            <person name="Jing Y."/>
            <person name="Jocker A."/>
            <person name="Kenton S.M."/>
            <person name="Kim D.J."/>
            <person name="Klee K."/>
            <person name="Lai H."/>
            <person name="Lang C."/>
            <person name="Lin S."/>
            <person name="Macmil S.L."/>
            <person name="Magdelenat G."/>
            <person name="Matthews L."/>
            <person name="McCorrison J."/>
            <person name="Monaghan E.L."/>
            <person name="Mun J.H."/>
            <person name="Najar F.Z."/>
            <person name="Nicholson C."/>
            <person name="Noirot C."/>
            <person name="O'Bleness M."/>
            <person name="Paule C.R."/>
            <person name="Poulain J."/>
            <person name="Prion F."/>
            <person name="Qin B."/>
            <person name="Qu C."/>
            <person name="Retzel E.F."/>
            <person name="Riddle C."/>
            <person name="Sallet E."/>
            <person name="Samain S."/>
            <person name="Samson N."/>
            <person name="Sanders I."/>
            <person name="Saurat O."/>
            <person name="Scarpelli C."/>
            <person name="Schiex T."/>
            <person name="Segurens B."/>
            <person name="Severin A.J."/>
            <person name="Sherrier D.J."/>
            <person name="Shi R."/>
            <person name="Sims S."/>
            <person name="Singer S.R."/>
            <person name="Sinharoy S."/>
            <person name="Sterck L."/>
            <person name="Viollet A."/>
            <person name="Wang B.B."/>
            <person name="Wang K."/>
            <person name="Wang M."/>
            <person name="Wang X."/>
            <person name="Warfsmann J."/>
            <person name="Weissenbach J."/>
            <person name="White D.D."/>
            <person name="White J.D."/>
            <person name="Wiley G.B."/>
            <person name="Wincker P."/>
            <person name="Xing Y."/>
            <person name="Yang L."/>
            <person name="Yao Z."/>
            <person name="Ying F."/>
            <person name="Zhai J."/>
            <person name="Zhou L."/>
            <person name="Zuber A."/>
            <person name="Denarie J."/>
            <person name="Dixon R.A."/>
            <person name="May G.D."/>
            <person name="Schwartz D.C."/>
            <person name="Rogers J."/>
            <person name="Quetier F."/>
            <person name="Town C.D."/>
            <person name="Roe B.A."/>
        </authorList>
    </citation>
    <scope>NUCLEOTIDE SEQUENCE [LARGE SCALE GENOMIC DNA]</scope>
    <source>
        <strain evidence="13">A17</strain>
        <strain evidence="14 15">cv. Jemalong A17</strain>
    </source>
</reference>
<dbReference type="STRING" id="3880.G7ZXQ8"/>
<keyword evidence="10 13" id="KW-0675">Receptor</keyword>
<dbReference type="Pfam" id="PF13855">
    <property type="entry name" value="LRR_8"/>
    <property type="match status" value="1"/>
</dbReference>
<dbReference type="eggNOG" id="KOG0619">
    <property type="taxonomic scope" value="Eukaryota"/>
</dbReference>
<evidence type="ECO:0000256" key="7">
    <source>
        <dbReference type="ARBA" id="ARBA00022737"/>
    </source>
</evidence>
<keyword evidence="8" id="KW-1133">Transmembrane helix</keyword>
<evidence type="ECO:0000313" key="14">
    <source>
        <dbReference type="EnsemblPlants" id="KEH17414"/>
    </source>
</evidence>
<dbReference type="Pfam" id="PF08263">
    <property type="entry name" value="LRRNT_2"/>
    <property type="match status" value="1"/>
</dbReference>
<keyword evidence="5" id="KW-0812">Transmembrane</keyword>
<keyword evidence="13" id="KW-0808">Transferase</keyword>
<evidence type="ECO:0000256" key="1">
    <source>
        <dbReference type="ARBA" id="ARBA00004251"/>
    </source>
</evidence>
<evidence type="ECO:0000256" key="3">
    <source>
        <dbReference type="ARBA" id="ARBA00022475"/>
    </source>
</evidence>
<dbReference type="Pfam" id="PF00560">
    <property type="entry name" value="LRR_1"/>
    <property type="match status" value="2"/>
</dbReference>
<dbReference type="AlphaFoldDB" id="G7ZXQ8"/>
<keyword evidence="6" id="KW-0732">Signal</keyword>
<dbReference type="HOGENOM" id="CLU_000288_18_13_1"/>
<proteinExistence type="inferred from homology"/>
<keyword evidence="3" id="KW-1003">Cell membrane</keyword>
<evidence type="ECO:0000259" key="12">
    <source>
        <dbReference type="Pfam" id="PF08263"/>
    </source>
</evidence>
<evidence type="ECO:0000256" key="6">
    <source>
        <dbReference type="ARBA" id="ARBA00022729"/>
    </source>
</evidence>
<dbReference type="InterPro" id="IPR046956">
    <property type="entry name" value="RLP23-like"/>
</dbReference>
<reference evidence="13 15" key="2">
    <citation type="journal article" date="2014" name="BMC Genomics">
        <title>An improved genome release (version Mt4.0) for the model legume Medicago truncatula.</title>
        <authorList>
            <person name="Tang H."/>
            <person name="Krishnakumar V."/>
            <person name="Bidwell S."/>
            <person name="Rosen B."/>
            <person name="Chan A."/>
            <person name="Zhou S."/>
            <person name="Gentzbittel L."/>
            <person name="Childs K.L."/>
            <person name="Yandell M."/>
            <person name="Gundlach H."/>
            <person name="Mayer K.F."/>
            <person name="Schwartz D.C."/>
            <person name="Town C.D."/>
        </authorList>
    </citation>
    <scope>GENOME REANNOTATION</scope>
    <source>
        <strain evidence="13">A17</strain>
        <strain evidence="14 15">cv. Jemalong A17</strain>
    </source>
</reference>
<reference evidence="14" key="3">
    <citation type="submission" date="2015-06" db="UniProtKB">
        <authorList>
            <consortium name="EnsemblPlants"/>
        </authorList>
    </citation>
    <scope>IDENTIFICATION</scope>
    <source>
        <strain evidence="14">cv. Jemalong A17</strain>
    </source>
</reference>
<evidence type="ECO:0000256" key="2">
    <source>
        <dbReference type="ARBA" id="ARBA00009592"/>
    </source>
</evidence>
<keyword evidence="9" id="KW-0472">Membrane</keyword>
<evidence type="ECO:0000256" key="5">
    <source>
        <dbReference type="ARBA" id="ARBA00022692"/>
    </source>
</evidence>
<evidence type="ECO:0000313" key="13">
    <source>
        <dbReference type="EMBL" id="KEH17414.1"/>
    </source>
</evidence>
<comment type="similarity">
    <text evidence="2">Belongs to the RLP family.</text>
</comment>
<dbReference type="EMBL" id="KL402742">
    <property type="protein sequence ID" value="KEH17414.1"/>
    <property type="molecule type" value="Genomic_DNA"/>
</dbReference>
<accession>G7ZXQ8</accession>
<evidence type="ECO:0000256" key="9">
    <source>
        <dbReference type="ARBA" id="ARBA00023136"/>
    </source>
</evidence>
<dbReference type="OMA" id="CNINEIY"/>